<comment type="caution">
    <text evidence="1">The sequence shown here is derived from an EMBL/GenBank/DDBJ whole genome shotgun (WGS) entry which is preliminary data.</text>
</comment>
<name>A0ABW5PUF6_9BACI</name>
<sequence length="109" mass="12937">MVSVKDYPALTQEKNSYYSNVEMFMNKKSAQELVRNVFAEIDQERIDDVVKFIYTLAWILHGEANLSEDIEKRVAQKMTANHEVNLRACLRKEIADRDDFFFNKRKEKE</sequence>
<reference evidence="2" key="1">
    <citation type="journal article" date="2019" name="Int. J. Syst. Evol. Microbiol.">
        <title>The Global Catalogue of Microorganisms (GCM) 10K type strain sequencing project: providing services to taxonomists for standard genome sequencing and annotation.</title>
        <authorList>
            <consortium name="The Broad Institute Genomics Platform"/>
            <consortium name="The Broad Institute Genome Sequencing Center for Infectious Disease"/>
            <person name="Wu L."/>
            <person name="Ma J."/>
        </authorList>
    </citation>
    <scope>NUCLEOTIDE SEQUENCE [LARGE SCALE GENOMIC DNA]</scope>
    <source>
        <strain evidence="2">TISTR 2241</strain>
    </source>
</reference>
<proteinExistence type="predicted"/>
<keyword evidence="2" id="KW-1185">Reference proteome</keyword>
<accession>A0ABW5PUF6</accession>
<dbReference type="RefSeq" id="WP_386082177.1">
    <property type="nucleotide sequence ID" value="NZ_JBHUMR010000015.1"/>
</dbReference>
<dbReference type="Proteomes" id="UP001597458">
    <property type="component" value="Unassembled WGS sequence"/>
</dbReference>
<evidence type="ECO:0000313" key="1">
    <source>
        <dbReference type="EMBL" id="MFD2618377.1"/>
    </source>
</evidence>
<organism evidence="1 2">
    <name type="scientific">Terrilactibacillus laevilacticus</name>
    <dbReference type="NCBI Taxonomy" id="1380157"/>
    <lineage>
        <taxon>Bacteria</taxon>
        <taxon>Bacillati</taxon>
        <taxon>Bacillota</taxon>
        <taxon>Bacilli</taxon>
        <taxon>Bacillales</taxon>
        <taxon>Bacillaceae</taxon>
        <taxon>Terrilactibacillus</taxon>
    </lineage>
</organism>
<gene>
    <name evidence="1" type="ORF">ACFSTF_13785</name>
</gene>
<evidence type="ECO:0000313" key="2">
    <source>
        <dbReference type="Proteomes" id="UP001597458"/>
    </source>
</evidence>
<protein>
    <submittedName>
        <fullName evidence="1">Uncharacterized protein</fullName>
    </submittedName>
</protein>
<dbReference type="EMBL" id="JBHUMR010000015">
    <property type="protein sequence ID" value="MFD2618377.1"/>
    <property type="molecule type" value="Genomic_DNA"/>
</dbReference>